<dbReference type="AlphaFoldDB" id="A0AAD9PLE2"/>
<dbReference type="PROSITE" id="PS00178">
    <property type="entry name" value="AA_TRNA_LIGASE_I"/>
    <property type="match status" value="1"/>
</dbReference>
<evidence type="ECO:0000256" key="2">
    <source>
        <dbReference type="ARBA" id="ARBA00013161"/>
    </source>
</evidence>
<comment type="similarity">
    <text evidence="1 10">Belongs to the class-I aminoacyl-tRNA synthetase family.</text>
</comment>
<dbReference type="InterPro" id="IPR002306">
    <property type="entry name" value="Trp-tRNA-ligase"/>
</dbReference>
<evidence type="ECO:0000256" key="8">
    <source>
        <dbReference type="ARBA" id="ARBA00030268"/>
    </source>
</evidence>
<accession>A0AAD9PLE2</accession>
<proteinExistence type="inferred from homology"/>
<dbReference type="Gene3D" id="1.10.240.10">
    <property type="entry name" value="Tyrosyl-Transfer RNA Synthetase"/>
    <property type="match status" value="1"/>
</dbReference>
<dbReference type="EC" id="6.1.1.2" evidence="2"/>
<evidence type="ECO:0000256" key="5">
    <source>
        <dbReference type="ARBA" id="ARBA00022840"/>
    </source>
</evidence>
<dbReference type="PRINTS" id="PR01039">
    <property type="entry name" value="TRNASYNTHTRP"/>
</dbReference>
<reference evidence="11" key="1">
    <citation type="journal article" date="2023" name="Nat. Microbiol.">
        <title>Babesia duncani multi-omics identifies virulence factors and drug targets.</title>
        <authorList>
            <person name="Singh P."/>
            <person name="Lonardi S."/>
            <person name="Liang Q."/>
            <person name="Vydyam P."/>
            <person name="Khabirova E."/>
            <person name="Fang T."/>
            <person name="Gihaz S."/>
            <person name="Thekkiniath J."/>
            <person name="Munshi M."/>
            <person name="Abel S."/>
            <person name="Ciampossin L."/>
            <person name="Batugedara G."/>
            <person name="Gupta M."/>
            <person name="Lu X.M."/>
            <person name="Lenz T."/>
            <person name="Chakravarty S."/>
            <person name="Cornillot E."/>
            <person name="Hu Y."/>
            <person name="Ma W."/>
            <person name="Gonzalez L.M."/>
            <person name="Sanchez S."/>
            <person name="Estrada K."/>
            <person name="Sanchez-Flores A."/>
            <person name="Montero E."/>
            <person name="Harb O.S."/>
            <person name="Le Roch K.G."/>
            <person name="Mamoun C.B."/>
        </authorList>
    </citation>
    <scope>NUCLEOTIDE SEQUENCE</scope>
    <source>
        <strain evidence="11">WA1</strain>
    </source>
</reference>
<evidence type="ECO:0000313" key="12">
    <source>
        <dbReference type="Proteomes" id="UP001214638"/>
    </source>
</evidence>
<dbReference type="GO" id="GO:0005737">
    <property type="term" value="C:cytoplasm"/>
    <property type="evidence" value="ECO:0007669"/>
    <property type="project" value="TreeGrafter"/>
</dbReference>
<evidence type="ECO:0000256" key="7">
    <source>
        <dbReference type="ARBA" id="ARBA00023146"/>
    </source>
</evidence>
<keyword evidence="3 10" id="KW-0436">Ligase</keyword>
<dbReference type="Gene3D" id="3.30.54.20">
    <property type="match status" value="1"/>
</dbReference>
<dbReference type="CDD" id="cd00806">
    <property type="entry name" value="TrpRS_core"/>
    <property type="match status" value="1"/>
</dbReference>
<dbReference type="Gene3D" id="3.40.50.620">
    <property type="entry name" value="HUPs"/>
    <property type="match status" value="1"/>
</dbReference>
<dbReference type="PANTHER" id="PTHR10055:SF1">
    <property type="entry name" value="TRYPTOPHAN--TRNA LIGASE, CYTOPLASMIC"/>
    <property type="match status" value="1"/>
</dbReference>
<dbReference type="Proteomes" id="UP001214638">
    <property type="component" value="Unassembled WGS sequence"/>
</dbReference>
<evidence type="ECO:0000256" key="6">
    <source>
        <dbReference type="ARBA" id="ARBA00022917"/>
    </source>
</evidence>
<keyword evidence="7 10" id="KW-0030">Aminoacyl-tRNA synthetase</keyword>
<dbReference type="InterPro" id="IPR001412">
    <property type="entry name" value="aa-tRNA-synth_I_CS"/>
</dbReference>
<comment type="caution">
    <text evidence="11">The sequence shown here is derived from an EMBL/GenBank/DDBJ whole genome shotgun (WGS) entry which is preliminary data.</text>
</comment>
<evidence type="ECO:0000256" key="9">
    <source>
        <dbReference type="ARBA" id="ARBA00049929"/>
    </source>
</evidence>
<dbReference type="FunFam" id="1.10.240.10:FF:000007">
    <property type="entry name" value="Tryptophan--tRNA ligase"/>
    <property type="match status" value="1"/>
</dbReference>
<evidence type="ECO:0000256" key="1">
    <source>
        <dbReference type="ARBA" id="ARBA00005594"/>
    </source>
</evidence>
<dbReference type="GeneID" id="94336500"/>
<dbReference type="FunFam" id="3.40.50.620:FF:000454">
    <property type="entry name" value="Tryptophan--tRNA ligase, cytoplasmic"/>
    <property type="match status" value="1"/>
</dbReference>
<protein>
    <recommendedName>
        <fullName evidence="2">tryptophan--tRNA ligase</fullName>
        <ecNumber evidence="2">6.1.1.2</ecNumber>
    </recommendedName>
    <alternativeName>
        <fullName evidence="8">Tryptophanyl-tRNA synthetase</fullName>
    </alternativeName>
</protein>
<evidence type="ECO:0000256" key="10">
    <source>
        <dbReference type="RuleBase" id="RU363036"/>
    </source>
</evidence>
<keyword evidence="4 10" id="KW-0547">Nucleotide-binding</keyword>
<evidence type="ECO:0000313" key="11">
    <source>
        <dbReference type="EMBL" id="KAK2196953.1"/>
    </source>
</evidence>
<dbReference type="GO" id="GO:0006436">
    <property type="term" value="P:tryptophanyl-tRNA aminoacylation"/>
    <property type="evidence" value="ECO:0007669"/>
    <property type="project" value="InterPro"/>
</dbReference>
<comment type="catalytic activity">
    <reaction evidence="9">
        <text>tRNA(Trp) + L-tryptophan + ATP = L-tryptophyl-tRNA(Trp) + AMP + diphosphate + H(+)</text>
        <dbReference type="Rhea" id="RHEA:24080"/>
        <dbReference type="Rhea" id="RHEA-COMP:9671"/>
        <dbReference type="Rhea" id="RHEA-COMP:9705"/>
        <dbReference type="ChEBI" id="CHEBI:15378"/>
        <dbReference type="ChEBI" id="CHEBI:30616"/>
        <dbReference type="ChEBI" id="CHEBI:33019"/>
        <dbReference type="ChEBI" id="CHEBI:57912"/>
        <dbReference type="ChEBI" id="CHEBI:78442"/>
        <dbReference type="ChEBI" id="CHEBI:78535"/>
        <dbReference type="ChEBI" id="CHEBI:456215"/>
        <dbReference type="EC" id="6.1.1.2"/>
    </reaction>
</comment>
<sequence>MSTKCFVQSAFHVIKGAACIALSIPTGRTTKCIRFKGDYKGEITLGKVPTRPSDSQFDLIKLLIEQKITEDARFKSILVDRSIAEDIYGDVIYDENVLSDSITRLRLVMLEEHSINAHLNPVVKSTGLLKSIQINKFKFDENNGSLNISFSVEPNLQSPEETVELCEDEEISNAADCPKLAFVLPPGEASYGGDVFAKYFNLEKTVTSKGEAGKVDYDKLIVEFGCSKITKEQLERIERLTGAPVHPFLRRGLFFSHRGLDPLLDYYEKHGTFFIYTGRGPSTDTLHLGHLIPFMFTCYLQKAFKVPVFIMLSDDEKYVFREELEFNQVRQMALENAKDIIACGFDPNLTFIYRNTDYIGNLYPIALQLMKRTSFNQLRGIFGLSQSANAGKICYPAIQCAAAFSQTYPQIYGNRSVMSLVPQGIDQDPFFRMTRDLAPRVGLLKPSVIHSKFIPSLLGVGSKMSASCESSAIFVNDDPDTIRKKILKYAYSGGGDTASEQREKGANLEIDVAYQYLRYFLHDDQQLQEIETAYSNGTMLSGEVKNKLADLIIPQILEYQARRQAVTDETVRLFMDPTRSMKI</sequence>
<dbReference type="NCBIfam" id="TIGR00233">
    <property type="entry name" value="trpS"/>
    <property type="match status" value="1"/>
</dbReference>
<dbReference type="SUPFAM" id="SSF55186">
    <property type="entry name" value="ThrRS/AlaRS common domain"/>
    <property type="match status" value="1"/>
</dbReference>
<dbReference type="KEGG" id="bdw:94336500"/>
<keyword evidence="5 10" id="KW-0067">ATP-binding</keyword>
<dbReference type="PANTHER" id="PTHR10055">
    <property type="entry name" value="TRYPTOPHANYL-TRNA SYNTHETASE"/>
    <property type="match status" value="1"/>
</dbReference>
<dbReference type="RefSeq" id="XP_067803795.1">
    <property type="nucleotide sequence ID" value="XM_067947231.1"/>
</dbReference>
<dbReference type="GO" id="GO:0005524">
    <property type="term" value="F:ATP binding"/>
    <property type="evidence" value="ECO:0007669"/>
    <property type="project" value="UniProtKB-KW"/>
</dbReference>
<dbReference type="GO" id="GO:0004830">
    <property type="term" value="F:tryptophan-tRNA ligase activity"/>
    <property type="evidence" value="ECO:0007669"/>
    <property type="project" value="UniProtKB-EC"/>
</dbReference>
<dbReference type="SUPFAM" id="SSF52374">
    <property type="entry name" value="Nucleotidylyl transferase"/>
    <property type="match status" value="1"/>
</dbReference>
<keyword evidence="12" id="KW-1185">Reference proteome</keyword>
<dbReference type="Pfam" id="PF00579">
    <property type="entry name" value="tRNA-synt_1b"/>
    <property type="match status" value="1"/>
</dbReference>
<dbReference type="InterPro" id="IPR018163">
    <property type="entry name" value="Thr/Ala-tRNA-synth_IIc_edit"/>
</dbReference>
<evidence type="ECO:0000256" key="3">
    <source>
        <dbReference type="ARBA" id="ARBA00022598"/>
    </source>
</evidence>
<dbReference type="EMBL" id="JALLKP010000002">
    <property type="protein sequence ID" value="KAK2196953.1"/>
    <property type="molecule type" value="Genomic_DNA"/>
</dbReference>
<evidence type="ECO:0000256" key="4">
    <source>
        <dbReference type="ARBA" id="ARBA00022741"/>
    </source>
</evidence>
<gene>
    <name evidence="11" type="ORF">BdWA1_002202</name>
</gene>
<organism evidence="11 12">
    <name type="scientific">Babesia duncani</name>
    <dbReference type="NCBI Taxonomy" id="323732"/>
    <lineage>
        <taxon>Eukaryota</taxon>
        <taxon>Sar</taxon>
        <taxon>Alveolata</taxon>
        <taxon>Apicomplexa</taxon>
        <taxon>Aconoidasida</taxon>
        <taxon>Piroplasmida</taxon>
        <taxon>Babesiidae</taxon>
        <taxon>Babesia</taxon>
    </lineage>
</organism>
<dbReference type="InterPro" id="IPR002305">
    <property type="entry name" value="aa-tRNA-synth_Ic"/>
</dbReference>
<name>A0AAD9PLE2_9APIC</name>
<dbReference type="InterPro" id="IPR014729">
    <property type="entry name" value="Rossmann-like_a/b/a_fold"/>
</dbReference>
<keyword evidence="6 10" id="KW-0648">Protein biosynthesis</keyword>